<dbReference type="OrthoDB" id="381759at2157"/>
<dbReference type="Proteomes" id="UP000060778">
    <property type="component" value="Chromosome"/>
</dbReference>
<name>A0A0U3E8E8_9CREN</name>
<accession>A0A0U3E8E8</accession>
<organism evidence="1 2">
    <name type="scientific">Ignicoccus islandicus DSM 13165</name>
    <dbReference type="NCBI Taxonomy" id="940295"/>
    <lineage>
        <taxon>Archaea</taxon>
        <taxon>Thermoproteota</taxon>
        <taxon>Thermoprotei</taxon>
        <taxon>Desulfurococcales</taxon>
        <taxon>Desulfurococcaceae</taxon>
        <taxon>Ignicoccus</taxon>
    </lineage>
</organism>
<dbReference type="GeneID" id="30680036"/>
<dbReference type="RefSeq" id="WP_075049628.1">
    <property type="nucleotide sequence ID" value="NZ_CP006867.1"/>
</dbReference>
<dbReference type="InterPro" id="IPR058303">
    <property type="entry name" value="DUF7990"/>
</dbReference>
<gene>
    <name evidence="1" type="ORF">EYM_03210</name>
</gene>
<sequence>MKFFEKILETVIGFVNLRATEYIEMELEELEHLFALITLGFLAGYPLIPISTSLKLLPYLEKEIYLMFNRIEYLDDQLGIIGFDIE</sequence>
<dbReference type="Pfam" id="PF25952">
    <property type="entry name" value="DUF7990"/>
    <property type="match status" value="1"/>
</dbReference>
<dbReference type="AlphaFoldDB" id="A0A0U3E8E8"/>
<evidence type="ECO:0000313" key="1">
    <source>
        <dbReference type="EMBL" id="ALU11630.1"/>
    </source>
</evidence>
<dbReference type="KEGG" id="iis:EYM_03210"/>
<dbReference type="STRING" id="940295.EYM_03210"/>
<dbReference type="EMBL" id="CP006867">
    <property type="protein sequence ID" value="ALU11630.1"/>
    <property type="molecule type" value="Genomic_DNA"/>
</dbReference>
<proteinExistence type="predicted"/>
<keyword evidence="2" id="KW-1185">Reference proteome</keyword>
<reference evidence="1 2" key="1">
    <citation type="submission" date="2013-11" db="EMBL/GenBank/DDBJ databases">
        <title>Comparative genomics of Ignicoccus.</title>
        <authorList>
            <person name="Podar M."/>
        </authorList>
    </citation>
    <scope>NUCLEOTIDE SEQUENCE [LARGE SCALE GENOMIC DNA]</scope>
    <source>
        <strain evidence="1 2">DSM 13165</strain>
    </source>
</reference>
<protein>
    <submittedName>
        <fullName evidence="1">Uncharacterized protein</fullName>
    </submittedName>
</protein>
<evidence type="ECO:0000313" key="2">
    <source>
        <dbReference type="Proteomes" id="UP000060778"/>
    </source>
</evidence>